<dbReference type="SUPFAM" id="SSF50494">
    <property type="entry name" value="Trypsin-like serine proteases"/>
    <property type="match status" value="1"/>
</dbReference>
<dbReference type="Gene3D" id="2.40.128.340">
    <property type="match status" value="4"/>
</dbReference>
<evidence type="ECO:0000259" key="5">
    <source>
        <dbReference type="PROSITE" id="PS50240"/>
    </source>
</evidence>
<comment type="caution">
    <text evidence="6">The sequence shown here is derived from an EMBL/GenBank/DDBJ whole genome shotgun (WGS) entry which is preliminary data.</text>
</comment>
<protein>
    <submittedName>
        <fullName evidence="6">Trypsin-like serine protease</fullName>
        <ecNumber evidence="6">3.4.21.-</ecNumber>
    </submittedName>
</protein>
<evidence type="ECO:0000256" key="2">
    <source>
        <dbReference type="ARBA" id="ARBA00022729"/>
    </source>
</evidence>
<evidence type="ECO:0000256" key="4">
    <source>
        <dbReference type="SAM" id="SignalP"/>
    </source>
</evidence>
<dbReference type="InterPro" id="IPR028994">
    <property type="entry name" value="Integrin_alpha_N"/>
</dbReference>
<dbReference type="InterPro" id="IPR001254">
    <property type="entry name" value="Trypsin_dom"/>
</dbReference>
<dbReference type="SUPFAM" id="SSF69318">
    <property type="entry name" value="Integrin alpha N-terminal domain"/>
    <property type="match status" value="1"/>
</dbReference>
<feature type="domain" description="Peptidase S1" evidence="5">
    <location>
        <begin position="32"/>
        <end position="247"/>
    </location>
</feature>
<feature type="signal peptide" evidence="4">
    <location>
        <begin position="1"/>
        <end position="31"/>
    </location>
</feature>
<dbReference type="InterPro" id="IPR001314">
    <property type="entry name" value="Peptidase_S1A"/>
</dbReference>
<dbReference type="InterPro" id="IPR013517">
    <property type="entry name" value="FG-GAP"/>
</dbReference>
<dbReference type="EMBL" id="JBHSQS010000004">
    <property type="protein sequence ID" value="MFC5923263.1"/>
    <property type="molecule type" value="Genomic_DNA"/>
</dbReference>
<keyword evidence="3" id="KW-1015">Disulfide bond</keyword>
<dbReference type="PANTHER" id="PTHR24276">
    <property type="entry name" value="POLYSERASE-RELATED"/>
    <property type="match status" value="1"/>
</dbReference>
<dbReference type="InterPro" id="IPR050430">
    <property type="entry name" value="Peptidase_S1"/>
</dbReference>
<evidence type="ECO:0000313" key="7">
    <source>
        <dbReference type="Proteomes" id="UP001596226"/>
    </source>
</evidence>
<evidence type="ECO:0000313" key="6">
    <source>
        <dbReference type="EMBL" id="MFC5923263.1"/>
    </source>
</evidence>
<organism evidence="6 7">
    <name type="scientific">Micromonospora vulcania</name>
    <dbReference type="NCBI Taxonomy" id="1441873"/>
    <lineage>
        <taxon>Bacteria</taxon>
        <taxon>Bacillati</taxon>
        <taxon>Actinomycetota</taxon>
        <taxon>Actinomycetes</taxon>
        <taxon>Micromonosporales</taxon>
        <taxon>Micromonosporaceae</taxon>
        <taxon>Micromonospora</taxon>
    </lineage>
</organism>
<evidence type="ECO:0000256" key="1">
    <source>
        <dbReference type="ARBA" id="ARBA00007664"/>
    </source>
</evidence>
<dbReference type="Pfam" id="PF00089">
    <property type="entry name" value="Trypsin"/>
    <property type="match status" value="1"/>
</dbReference>
<dbReference type="SMART" id="SM00020">
    <property type="entry name" value="Tryp_SPc"/>
    <property type="match status" value="1"/>
</dbReference>
<dbReference type="Proteomes" id="UP001596226">
    <property type="component" value="Unassembled WGS sequence"/>
</dbReference>
<accession>A0ABW1H2S1</accession>
<reference evidence="7" key="1">
    <citation type="journal article" date="2019" name="Int. J. Syst. Evol. Microbiol.">
        <title>The Global Catalogue of Microorganisms (GCM) 10K type strain sequencing project: providing services to taxonomists for standard genome sequencing and annotation.</title>
        <authorList>
            <consortium name="The Broad Institute Genomics Platform"/>
            <consortium name="The Broad Institute Genome Sequencing Center for Infectious Disease"/>
            <person name="Wu L."/>
            <person name="Ma J."/>
        </authorList>
    </citation>
    <scope>NUCLEOTIDE SEQUENCE [LARGE SCALE GENOMIC DNA]</scope>
    <source>
        <strain evidence="7">CGMCC 4.7144</strain>
    </source>
</reference>
<dbReference type="PRINTS" id="PR00722">
    <property type="entry name" value="CHYMOTRYPSIN"/>
</dbReference>
<dbReference type="EC" id="3.4.21.-" evidence="6"/>
<feature type="chain" id="PRO_5046478642" evidence="4">
    <location>
        <begin position="32"/>
        <end position="600"/>
    </location>
</feature>
<keyword evidence="2 4" id="KW-0732">Signal</keyword>
<sequence length="600" mass="63267">MSSSFRRRAVQAGLLAATLVAGLLNASSVQAVTGGAAVTDASYAFVAKVDVGSLERSCSGSLVDPWWVLTAKSCFSFDGQPVVAGKPAKPTTVTVGRLDLTTSTGAVVPVFRIVPHADRDLVLLRLSSRVDVTPVALGAAPAVGEQLTGAGFGRTATAWVPDQLHGGSFAVQSVGSSTVNILGSGQTGICRGDLGGPTVRVVAGKPQLVGVHYSSWQGGCFAETETRRDAVDTRVDDLGAWFAASMPQGPAMDTKEDINFLYTYDSGDAAPTTFPANSTGGFPGPIGSWKGGGSAYYNRDRVKVFNDDFDGDGVKDLVVLSTRTDGSFAIDTFITGADGKYGAPLRSWTAPAGWGHLSSMKMTSGDFNGDGRADLSAFYGYNSGNGDEAWINWIARPDGGFDSPIEAWRASTFGNWNSVSVFSGDVNGDGRDDVSLFYAYATGAMALITWPGQADGKFPTGYTSWSTPADKPFGSLASMKLADGDFNGDGRDDVAVLYNYGGTSTGLHTWTAKADGNFNAPVASWKSTSFGQFASIKIVSGDYNGDKRDDLAFLYRYGDESQGLHTFTSTESGGFNVPFGSWLDRPRAFGWWSNMRMDGE</sequence>
<gene>
    <name evidence="6" type="ORF">ACFQGL_07895</name>
</gene>
<keyword evidence="7" id="KW-1185">Reference proteome</keyword>
<dbReference type="RefSeq" id="WP_377507676.1">
    <property type="nucleotide sequence ID" value="NZ_JBHSQS010000004.1"/>
</dbReference>
<dbReference type="PANTHER" id="PTHR24276:SF98">
    <property type="entry name" value="FI18310P1-RELATED"/>
    <property type="match status" value="1"/>
</dbReference>
<dbReference type="Gene3D" id="2.40.10.10">
    <property type="entry name" value="Trypsin-like serine proteases"/>
    <property type="match status" value="1"/>
</dbReference>
<proteinExistence type="inferred from homology"/>
<dbReference type="InterPro" id="IPR009003">
    <property type="entry name" value="Peptidase_S1_PA"/>
</dbReference>
<name>A0ABW1H2S1_9ACTN</name>
<comment type="similarity">
    <text evidence="1">Belongs to the peptidase S1 family.</text>
</comment>
<dbReference type="GO" id="GO:0016787">
    <property type="term" value="F:hydrolase activity"/>
    <property type="evidence" value="ECO:0007669"/>
    <property type="project" value="UniProtKB-KW"/>
</dbReference>
<dbReference type="Pfam" id="PF13517">
    <property type="entry name" value="FG-GAP_3"/>
    <property type="match status" value="2"/>
</dbReference>
<dbReference type="InterPro" id="IPR043504">
    <property type="entry name" value="Peptidase_S1_PA_chymotrypsin"/>
</dbReference>
<evidence type="ECO:0000256" key="3">
    <source>
        <dbReference type="ARBA" id="ARBA00023157"/>
    </source>
</evidence>
<dbReference type="PROSITE" id="PS50240">
    <property type="entry name" value="TRYPSIN_DOM"/>
    <property type="match status" value="1"/>
</dbReference>
<keyword evidence="6" id="KW-0378">Hydrolase</keyword>